<proteinExistence type="predicted"/>
<protein>
    <recommendedName>
        <fullName evidence="5">Lipoprotein</fullName>
    </recommendedName>
</protein>
<feature type="region of interest" description="Disordered" evidence="1">
    <location>
        <begin position="22"/>
        <end position="54"/>
    </location>
</feature>
<gene>
    <name evidence="3" type="ORF">FHS29_003738</name>
</gene>
<sequence length="373" mass="38983">MGHRATWSAALLAAVMLLPACSGPGPQPQPPAPTGTSSASSQPPSASRSPTQSMVWTTSEGVFVRSRDASRRIGASVVDEFAWSPGGHVAAGVVENPDSSGRQLVVWRPEGDAPAGIACARCRGAAIVGDEVRTAEGNVIHRFALADLSSRGDVRAVIPEPDPDFTSIPPSVVAATDDLTVVKHAPVVGPKGGPEFILAVDATGAVRWEHAVEGNLAITLTALDPAGELLAIPPGVQFDCAQVNTRLVVLELDTGRTAFLPDQPRPEAGHTAITDLWWNGTEIVVPTATTDPAAEADCDAPSTLRVSTLAGRQWREAPEGRAARAVRVLPNGDRVRLTADGTLELERDGSGQTVAAEVDRFWSPASPDTVPLW</sequence>
<evidence type="ECO:0000256" key="1">
    <source>
        <dbReference type="SAM" id="MobiDB-lite"/>
    </source>
</evidence>
<keyword evidence="2" id="KW-0732">Signal</keyword>
<feature type="compositionally biased region" description="Low complexity" evidence="1">
    <location>
        <begin position="34"/>
        <end position="53"/>
    </location>
</feature>
<comment type="caution">
    <text evidence="3">The sequence shown here is derived from an EMBL/GenBank/DDBJ whole genome shotgun (WGS) entry which is preliminary data.</text>
</comment>
<evidence type="ECO:0008006" key="5">
    <source>
        <dbReference type="Google" id="ProtNLM"/>
    </source>
</evidence>
<dbReference type="RefSeq" id="WP_221456211.1">
    <property type="nucleotide sequence ID" value="NZ_JACHJN010000005.1"/>
</dbReference>
<organism evidence="3 4">
    <name type="scientific">Saccharothrix tamanrassetensis</name>
    <dbReference type="NCBI Taxonomy" id="1051531"/>
    <lineage>
        <taxon>Bacteria</taxon>
        <taxon>Bacillati</taxon>
        <taxon>Actinomycetota</taxon>
        <taxon>Actinomycetes</taxon>
        <taxon>Pseudonocardiales</taxon>
        <taxon>Pseudonocardiaceae</taxon>
        <taxon>Saccharothrix</taxon>
    </lineage>
</organism>
<name>A0A841CMB6_9PSEU</name>
<evidence type="ECO:0000313" key="3">
    <source>
        <dbReference type="EMBL" id="MBB5957145.1"/>
    </source>
</evidence>
<dbReference type="AlphaFoldDB" id="A0A841CMB6"/>
<dbReference type="EMBL" id="JACHJN010000005">
    <property type="protein sequence ID" value="MBB5957145.1"/>
    <property type="molecule type" value="Genomic_DNA"/>
</dbReference>
<evidence type="ECO:0000256" key="2">
    <source>
        <dbReference type="SAM" id="SignalP"/>
    </source>
</evidence>
<feature type="chain" id="PRO_5032759842" description="Lipoprotein" evidence="2">
    <location>
        <begin position="23"/>
        <end position="373"/>
    </location>
</feature>
<feature type="signal peptide" evidence="2">
    <location>
        <begin position="1"/>
        <end position="22"/>
    </location>
</feature>
<keyword evidence="4" id="KW-1185">Reference proteome</keyword>
<reference evidence="3 4" key="1">
    <citation type="submission" date="2020-08" db="EMBL/GenBank/DDBJ databases">
        <title>Genomic Encyclopedia of Type Strains, Phase III (KMG-III): the genomes of soil and plant-associated and newly described type strains.</title>
        <authorList>
            <person name="Whitman W."/>
        </authorList>
    </citation>
    <scope>NUCLEOTIDE SEQUENCE [LARGE SCALE GENOMIC DNA]</scope>
    <source>
        <strain evidence="3 4">CECT 8640</strain>
    </source>
</reference>
<dbReference type="Proteomes" id="UP000547510">
    <property type="component" value="Unassembled WGS sequence"/>
</dbReference>
<accession>A0A841CMB6</accession>
<evidence type="ECO:0000313" key="4">
    <source>
        <dbReference type="Proteomes" id="UP000547510"/>
    </source>
</evidence>